<keyword evidence="1" id="KW-0812">Transmembrane</keyword>
<evidence type="ECO:0000313" key="2">
    <source>
        <dbReference type="EMBL" id="EPF18487.1"/>
    </source>
</evidence>
<evidence type="ECO:0000313" key="3">
    <source>
        <dbReference type="Proteomes" id="UP000014585"/>
    </source>
</evidence>
<proteinExistence type="predicted"/>
<dbReference type="HOGENOM" id="CLU_3150854_0_0_6"/>
<feature type="transmembrane region" description="Helical" evidence="1">
    <location>
        <begin position="12"/>
        <end position="34"/>
    </location>
</feature>
<organism evidence="2 3">
    <name type="scientific">Cedecea davisae DSM 4568</name>
    <dbReference type="NCBI Taxonomy" id="566551"/>
    <lineage>
        <taxon>Bacteria</taxon>
        <taxon>Pseudomonadati</taxon>
        <taxon>Pseudomonadota</taxon>
        <taxon>Gammaproteobacteria</taxon>
        <taxon>Enterobacterales</taxon>
        <taxon>Enterobacteriaceae</taxon>
        <taxon>Cedecea</taxon>
    </lineage>
</organism>
<keyword evidence="1" id="KW-0472">Membrane</keyword>
<keyword evidence="1" id="KW-1133">Transmembrane helix</keyword>
<dbReference type="AlphaFoldDB" id="S3JE58"/>
<accession>S3JE58</accession>
<gene>
    <name evidence="2" type="ORF">HMPREF0201_01088</name>
</gene>
<sequence>MFDMVGRPGVAFFYVFSLASSGPLSIFRVFILFYSETIIVSIRDIYSL</sequence>
<reference evidence="2 3" key="1">
    <citation type="submission" date="2013-04" db="EMBL/GenBank/DDBJ databases">
        <authorList>
            <person name="Weinstock G."/>
            <person name="Sodergren E."/>
            <person name="Lobos E.A."/>
            <person name="Fulton L."/>
            <person name="Fulton R."/>
            <person name="Courtney L."/>
            <person name="Fronick C."/>
            <person name="O'Laughlin M."/>
            <person name="Godfrey J."/>
            <person name="Wilson R.M."/>
            <person name="Miner T."/>
            <person name="Farmer C."/>
            <person name="Delehaunty K."/>
            <person name="Cordes M."/>
            <person name="Minx P."/>
            <person name="Tomlinson C."/>
            <person name="Chen J."/>
            <person name="Wollam A."/>
            <person name="Pepin K.H."/>
            <person name="Palsikar V.B."/>
            <person name="Zhang X."/>
            <person name="Suruliraj S."/>
            <person name="Perna N.T."/>
            <person name="Plunkett G."/>
            <person name="Warren W."/>
            <person name="Mitreva M."/>
            <person name="Mardis E.R."/>
            <person name="Wilson R.K."/>
        </authorList>
    </citation>
    <scope>NUCLEOTIDE SEQUENCE [LARGE SCALE GENOMIC DNA]</scope>
    <source>
        <strain evidence="2 3">DSM 4568</strain>
    </source>
</reference>
<dbReference type="Proteomes" id="UP000014585">
    <property type="component" value="Unassembled WGS sequence"/>
</dbReference>
<dbReference type="EMBL" id="ATDT01000006">
    <property type="protein sequence ID" value="EPF18487.1"/>
    <property type="molecule type" value="Genomic_DNA"/>
</dbReference>
<comment type="caution">
    <text evidence="2">The sequence shown here is derived from an EMBL/GenBank/DDBJ whole genome shotgun (WGS) entry which is preliminary data.</text>
</comment>
<dbReference type="STRING" id="566551.HMPREF0201_01088"/>
<protein>
    <submittedName>
        <fullName evidence="2">Uncharacterized protein</fullName>
    </submittedName>
</protein>
<evidence type="ECO:0000256" key="1">
    <source>
        <dbReference type="SAM" id="Phobius"/>
    </source>
</evidence>
<name>S3JE58_9ENTR</name>
<dbReference type="PATRIC" id="fig|566551.4.peg.996"/>